<organism evidence="3 4">
    <name type="scientific">Flagellimonas hymeniacidonis</name>
    <dbReference type="NCBI Taxonomy" id="2603628"/>
    <lineage>
        <taxon>Bacteria</taxon>
        <taxon>Pseudomonadati</taxon>
        <taxon>Bacteroidota</taxon>
        <taxon>Flavobacteriia</taxon>
        <taxon>Flavobacteriales</taxon>
        <taxon>Flavobacteriaceae</taxon>
        <taxon>Flagellimonas</taxon>
    </lineage>
</organism>
<dbReference type="InterPro" id="IPR000782">
    <property type="entry name" value="FAS1_domain"/>
</dbReference>
<dbReference type="PROSITE" id="PS50213">
    <property type="entry name" value="FAS1"/>
    <property type="match status" value="5"/>
</dbReference>
<keyword evidence="1" id="KW-0732">Signal</keyword>
<dbReference type="InterPro" id="IPR036378">
    <property type="entry name" value="FAS1_dom_sf"/>
</dbReference>
<evidence type="ECO:0000259" key="2">
    <source>
        <dbReference type="PROSITE" id="PS50213"/>
    </source>
</evidence>
<keyword evidence="4" id="KW-1185">Reference proteome</keyword>
<accession>A0A5C8V4D6</accession>
<dbReference type="GO" id="GO:0005615">
    <property type="term" value="C:extracellular space"/>
    <property type="evidence" value="ECO:0007669"/>
    <property type="project" value="TreeGrafter"/>
</dbReference>
<reference evidence="3 4" key="1">
    <citation type="submission" date="2019-08" db="EMBL/GenBank/DDBJ databases">
        <title>Professor.</title>
        <authorList>
            <person name="Park J.S."/>
        </authorList>
    </citation>
    <scope>NUCLEOTIDE SEQUENCE [LARGE SCALE GENOMIC DNA]</scope>
    <source>
        <strain evidence="3 4">176CP5-101</strain>
    </source>
</reference>
<dbReference type="AlphaFoldDB" id="A0A5C8V4D6"/>
<dbReference type="EMBL" id="VRUR01000002">
    <property type="protein sequence ID" value="TXN36231.1"/>
    <property type="molecule type" value="Genomic_DNA"/>
</dbReference>
<feature type="domain" description="FAS1" evidence="2">
    <location>
        <begin position="203"/>
        <end position="346"/>
    </location>
</feature>
<dbReference type="FunFam" id="2.30.180.10:FF:000032">
    <property type="entry name" value="Fasciclin domain-containing protein, putative"/>
    <property type="match status" value="5"/>
</dbReference>
<feature type="chain" id="PRO_5022921845" evidence="1">
    <location>
        <begin position="25"/>
        <end position="834"/>
    </location>
</feature>
<comment type="caution">
    <text evidence="3">The sequence shown here is derived from an EMBL/GenBank/DDBJ whole genome shotgun (WGS) entry which is preliminary data.</text>
</comment>
<proteinExistence type="predicted"/>
<dbReference type="PANTHER" id="PTHR10900">
    <property type="entry name" value="PERIOSTIN-RELATED"/>
    <property type="match status" value="1"/>
</dbReference>
<dbReference type="InterPro" id="IPR050904">
    <property type="entry name" value="Adhesion/Biosynth-related"/>
</dbReference>
<feature type="domain" description="FAS1" evidence="2">
    <location>
        <begin position="679"/>
        <end position="824"/>
    </location>
</feature>
<evidence type="ECO:0000256" key="1">
    <source>
        <dbReference type="SAM" id="SignalP"/>
    </source>
</evidence>
<dbReference type="PANTHER" id="PTHR10900:SF77">
    <property type="entry name" value="FI19380P1"/>
    <property type="match status" value="1"/>
</dbReference>
<dbReference type="SMART" id="SM00554">
    <property type="entry name" value="FAS1"/>
    <property type="match status" value="5"/>
</dbReference>
<dbReference type="Gene3D" id="2.30.180.10">
    <property type="entry name" value="FAS1 domain"/>
    <property type="match status" value="5"/>
</dbReference>
<dbReference type="RefSeq" id="WP_147745004.1">
    <property type="nucleotide sequence ID" value="NZ_VRUR01000002.1"/>
</dbReference>
<feature type="domain" description="FAS1" evidence="2">
    <location>
        <begin position="40"/>
        <end position="188"/>
    </location>
</feature>
<name>A0A5C8V4D6_9FLAO</name>
<feature type="domain" description="FAS1" evidence="2">
    <location>
        <begin position="520"/>
        <end position="666"/>
    </location>
</feature>
<feature type="signal peptide" evidence="1">
    <location>
        <begin position="1"/>
        <end position="24"/>
    </location>
</feature>
<sequence length="834" mass="88308">MKKTLQLKSHFLLMVLAVFTFSSCDDEEDQTAFNTLNDVRSTIVQTAQATDALSSLVAALTKADENEESDLIGALSGNGPFTVFAPTNDAFTALLSGLDGFESLEDFDTPEEKALLATILKYHVVSGIAAASTDLSDGQTITTLQGEDVTISLDGGVFVSDVTDIDAEVVIPNVNASNGIVHVINKVLLPQEIIDALNGGEEGKTLVEIVVETEALSLLEAAVIKAGLVDTLNSEGPFTVFAPTDDAFVALLDILGDDYTSLEDFNTDEELALLTNILLYHVVPAKVLEADLAAGDVPTAFTGNSIAVIEKDGGFVIGDASDVDATITGTDIMASNGVAHTINKVLLPQAALDFVAQLQLKNIVEIAIETEDLSLLVEALQTANAGLVETLSGSGPFTVFAPTNAAFVELLGILGDNYNSLADFDTQEEIDLLIAILTYHVVPDIAALSTDLSDGQHIPTVLGDNLGINIKNGNVHVVDATDTNATVVLPNVEASNGVVHVINKVLLPQVALDFVAQLQLKNIVEIAIETNDLSLLVKALQTANAGLVETLSGVGPFTVFAPTNAAFEELLDILGDDFHSLEDFDTPEEIDILVKVLTYHVVVGTAAFSTDLSNGQQIETFQGENVGINIKNGTVHIEDATDTNATVVLPDVEASNGVVHVINKVLLPQEVLDILFPPTPNIVQLAQSVDDLSLLVDALVQADAGLVNVLSGDGPFTVFAPTNKAFQNLLHALGNQYNSLEDFDTDEEKALLAKILTYHVVAGSAVASSDLYNHQRLNTFQGESLFAIINHGIFIRDKTHVDAKVVGADNVASNGIVHVIDKVLLPEEVLNALH</sequence>
<dbReference type="PROSITE" id="PS51257">
    <property type="entry name" value="PROKAR_LIPOPROTEIN"/>
    <property type="match status" value="1"/>
</dbReference>
<evidence type="ECO:0000313" key="4">
    <source>
        <dbReference type="Proteomes" id="UP000321456"/>
    </source>
</evidence>
<evidence type="ECO:0000313" key="3">
    <source>
        <dbReference type="EMBL" id="TXN36231.1"/>
    </source>
</evidence>
<gene>
    <name evidence="3" type="ORF">FVB32_16925</name>
</gene>
<dbReference type="Pfam" id="PF02469">
    <property type="entry name" value="Fasciclin"/>
    <property type="match status" value="5"/>
</dbReference>
<feature type="domain" description="FAS1" evidence="2">
    <location>
        <begin position="360"/>
        <end position="506"/>
    </location>
</feature>
<dbReference type="Proteomes" id="UP000321456">
    <property type="component" value="Unassembled WGS sequence"/>
</dbReference>
<protein>
    <submittedName>
        <fullName evidence="3">Fasciclin</fullName>
    </submittedName>
</protein>
<dbReference type="SUPFAM" id="SSF82153">
    <property type="entry name" value="FAS1 domain"/>
    <property type="match status" value="5"/>
</dbReference>